<gene>
    <name evidence="15" type="ORF">ACFQPS_04110</name>
</gene>
<dbReference type="Pfam" id="PF00890">
    <property type="entry name" value="FAD_binding_2"/>
    <property type="match status" value="1"/>
</dbReference>
<sequence>MDGVAVSCTDVLVVGSGLAGMVAALRLAPRRVTLLTKTEGLPGGSSLWAQGGIAAALGADDTPEAHAADTVEAGAGLTDPVLADLLARDGAERLAAWIAAGLPVDRDAQGRPAVGREAAHSAPRILHAGGDATGRTVVGWLAERVRQAPHITVRTGAVAWELVRARGRVCGLLAFHAGADADGGDGGGWVFHRCGSVLLATGGIGQLYRHSTNPAEATGDGLALAALAGAGLRDLEFVQFHPTALASDAPGRTPLLTEALRGAGALLLDGAGRRFMPAEHPLAELAPRDVVARAIGRRIARGEPVLLDLRAIWAAGGAARFPTVAGICAEAGIDPARRPVPVAPAAHYHMGGIATDRDGRSDVPGLWACGEVAGTGVHGANRLASNSLLEALVFAERAAAAILAGPVPALPPVPVPRVPALPADAAALEALSGRARAVMSAGCGLVRDGAGLEAAAAALAGVQREADGLPRAAMTGPAGAAGERVRAAAELRSRLIVSRLIVQAALARRESRGAHCRTDWPEPREVWRRHQTLTLDRPADAGTVAAAEPPELALAGSD</sequence>
<feature type="region of interest" description="Disordered" evidence="12">
    <location>
        <begin position="537"/>
        <end position="558"/>
    </location>
</feature>
<comment type="subcellular location">
    <subcellularLocation>
        <location evidence="11">Cytoplasm</location>
    </subcellularLocation>
</comment>
<dbReference type="GO" id="GO:0008734">
    <property type="term" value="F:L-aspartate oxidase activity"/>
    <property type="evidence" value="ECO:0007669"/>
    <property type="project" value="UniProtKB-EC"/>
</dbReference>
<dbReference type="SUPFAM" id="SSF46977">
    <property type="entry name" value="Succinate dehydrogenase/fumarate reductase flavoprotein C-terminal domain"/>
    <property type="match status" value="1"/>
</dbReference>
<evidence type="ECO:0000259" key="13">
    <source>
        <dbReference type="Pfam" id="PF00890"/>
    </source>
</evidence>
<comment type="function">
    <text evidence="11">Catalyzes the oxidation of L-aspartate to iminoaspartate.</text>
</comment>
<keyword evidence="8 11" id="KW-0560">Oxidoreductase</keyword>
<keyword evidence="6 11" id="KW-0662">Pyridine nucleotide biosynthesis</keyword>
<comment type="caution">
    <text evidence="15">The sequence shown here is derived from an EMBL/GenBank/DDBJ whole genome shotgun (WGS) entry which is preliminary data.</text>
</comment>
<evidence type="ECO:0000256" key="10">
    <source>
        <dbReference type="NCBIfam" id="TIGR00551"/>
    </source>
</evidence>
<dbReference type="Gene3D" id="3.90.700.10">
    <property type="entry name" value="Succinate dehydrogenase/fumarate reductase flavoprotein, catalytic domain"/>
    <property type="match status" value="1"/>
</dbReference>
<evidence type="ECO:0000256" key="2">
    <source>
        <dbReference type="ARBA" id="ARBA00004950"/>
    </source>
</evidence>
<dbReference type="PRINTS" id="PR00368">
    <property type="entry name" value="FADPNR"/>
</dbReference>
<evidence type="ECO:0000256" key="3">
    <source>
        <dbReference type="ARBA" id="ARBA00008562"/>
    </source>
</evidence>
<evidence type="ECO:0000256" key="9">
    <source>
        <dbReference type="ARBA" id="ARBA00048305"/>
    </source>
</evidence>
<keyword evidence="7 11" id="KW-0274">FAD</keyword>
<evidence type="ECO:0000256" key="5">
    <source>
        <dbReference type="ARBA" id="ARBA00022630"/>
    </source>
</evidence>
<dbReference type="NCBIfam" id="NF005701">
    <property type="entry name" value="PRK07512.1"/>
    <property type="match status" value="1"/>
</dbReference>
<dbReference type="EMBL" id="JBHTCM010000005">
    <property type="protein sequence ID" value="MFC7332335.1"/>
    <property type="molecule type" value="Genomic_DNA"/>
</dbReference>
<dbReference type="InterPro" id="IPR003953">
    <property type="entry name" value="FAD-dep_OxRdtase_2_FAD-bd"/>
</dbReference>
<feature type="domain" description="Fumarate reductase/succinate dehydrogenase flavoprotein-like C-terminal" evidence="14">
    <location>
        <begin position="437"/>
        <end position="537"/>
    </location>
</feature>
<comment type="cofactor">
    <cofactor evidence="1 11">
        <name>FAD</name>
        <dbReference type="ChEBI" id="CHEBI:57692"/>
    </cofactor>
</comment>
<comment type="catalytic activity">
    <reaction evidence="9">
        <text>L-aspartate + O2 = iminosuccinate + H2O2</text>
        <dbReference type="Rhea" id="RHEA:25876"/>
        <dbReference type="ChEBI" id="CHEBI:15379"/>
        <dbReference type="ChEBI" id="CHEBI:16240"/>
        <dbReference type="ChEBI" id="CHEBI:29991"/>
        <dbReference type="ChEBI" id="CHEBI:77875"/>
        <dbReference type="EC" id="1.4.3.16"/>
    </reaction>
    <physiologicalReaction direction="left-to-right" evidence="9">
        <dbReference type="Rhea" id="RHEA:25877"/>
    </physiologicalReaction>
</comment>
<dbReference type="RefSeq" id="WP_377356680.1">
    <property type="nucleotide sequence ID" value="NZ_JBHTCM010000005.1"/>
</dbReference>
<comment type="pathway">
    <text evidence="2 11">Cofactor biosynthesis; NAD(+) biosynthesis; iminoaspartate from L-aspartate (oxidase route): step 1/1.</text>
</comment>
<accession>A0ABW2KSH5</accession>
<proteinExistence type="inferred from homology"/>
<evidence type="ECO:0000256" key="4">
    <source>
        <dbReference type="ARBA" id="ARBA00012173"/>
    </source>
</evidence>
<evidence type="ECO:0000313" key="15">
    <source>
        <dbReference type="EMBL" id="MFC7332335.1"/>
    </source>
</evidence>
<evidence type="ECO:0000256" key="7">
    <source>
        <dbReference type="ARBA" id="ARBA00022827"/>
    </source>
</evidence>
<dbReference type="InterPro" id="IPR037099">
    <property type="entry name" value="Fum_R/Succ_DH_flav-like_C_sf"/>
</dbReference>
<evidence type="ECO:0000256" key="6">
    <source>
        <dbReference type="ARBA" id="ARBA00022642"/>
    </source>
</evidence>
<dbReference type="EC" id="1.4.3.16" evidence="4 10"/>
<keyword evidence="5 11" id="KW-0285">Flavoprotein</keyword>
<feature type="compositionally biased region" description="Low complexity" evidence="12">
    <location>
        <begin position="545"/>
        <end position="558"/>
    </location>
</feature>
<evidence type="ECO:0000256" key="12">
    <source>
        <dbReference type="SAM" id="MobiDB-lite"/>
    </source>
</evidence>
<evidence type="ECO:0000256" key="8">
    <source>
        <dbReference type="ARBA" id="ARBA00023002"/>
    </source>
</evidence>
<comment type="similarity">
    <text evidence="3 11">Belongs to the FAD-dependent oxidoreductase 2 family. NadB subfamily.</text>
</comment>
<evidence type="ECO:0000313" key="16">
    <source>
        <dbReference type="Proteomes" id="UP001596456"/>
    </source>
</evidence>
<name>A0ABW2KSH5_9PROT</name>
<dbReference type="PANTHER" id="PTHR42716:SF2">
    <property type="entry name" value="L-ASPARTATE OXIDASE, CHLOROPLASTIC"/>
    <property type="match status" value="1"/>
</dbReference>
<organism evidence="15 16">
    <name type="scientific">Rhodocista pekingensis</name>
    <dbReference type="NCBI Taxonomy" id="201185"/>
    <lineage>
        <taxon>Bacteria</taxon>
        <taxon>Pseudomonadati</taxon>
        <taxon>Pseudomonadota</taxon>
        <taxon>Alphaproteobacteria</taxon>
        <taxon>Rhodospirillales</taxon>
        <taxon>Azospirillaceae</taxon>
        <taxon>Rhodocista</taxon>
    </lineage>
</organism>
<protein>
    <recommendedName>
        <fullName evidence="4 10">L-aspartate oxidase</fullName>
        <ecNumber evidence="4 10">1.4.3.16</ecNumber>
    </recommendedName>
</protein>
<dbReference type="PANTHER" id="PTHR42716">
    <property type="entry name" value="L-ASPARTATE OXIDASE"/>
    <property type="match status" value="1"/>
</dbReference>
<keyword evidence="16" id="KW-1185">Reference proteome</keyword>
<dbReference type="Gene3D" id="1.20.58.100">
    <property type="entry name" value="Fumarate reductase/succinate dehydrogenase flavoprotein-like, C-terminal domain"/>
    <property type="match status" value="1"/>
</dbReference>
<dbReference type="Gene3D" id="3.50.50.60">
    <property type="entry name" value="FAD/NAD(P)-binding domain"/>
    <property type="match status" value="1"/>
</dbReference>
<feature type="domain" description="FAD-dependent oxidoreductase 2 FAD-binding" evidence="13">
    <location>
        <begin position="10"/>
        <end position="388"/>
    </location>
</feature>
<dbReference type="NCBIfam" id="TIGR00551">
    <property type="entry name" value="nadB"/>
    <property type="match status" value="1"/>
</dbReference>
<dbReference type="SUPFAM" id="SSF51905">
    <property type="entry name" value="FAD/NAD(P)-binding domain"/>
    <property type="match status" value="1"/>
</dbReference>
<evidence type="ECO:0000256" key="11">
    <source>
        <dbReference type="RuleBase" id="RU362049"/>
    </source>
</evidence>
<dbReference type="InterPro" id="IPR005288">
    <property type="entry name" value="NadB"/>
</dbReference>
<dbReference type="SUPFAM" id="SSF56425">
    <property type="entry name" value="Succinate dehydrogenase/fumarate reductase flavoprotein, catalytic domain"/>
    <property type="match status" value="1"/>
</dbReference>
<dbReference type="InterPro" id="IPR027477">
    <property type="entry name" value="Succ_DH/fumarate_Rdtase_cat_sf"/>
</dbReference>
<dbReference type="Proteomes" id="UP001596456">
    <property type="component" value="Unassembled WGS sequence"/>
</dbReference>
<dbReference type="InterPro" id="IPR036188">
    <property type="entry name" value="FAD/NAD-bd_sf"/>
</dbReference>
<reference evidence="16" key="1">
    <citation type="journal article" date="2019" name="Int. J. Syst. Evol. Microbiol.">
        <title>The Global Catalogue of Microorganisms (GCM) 10K type strain sequencing project: providing services to taxonomists for standard genome sequencing and annotation.</title>
        <authorList>
            <consortium name="The Broad Institute Genomics Platform"/>
            <consortium name="The Broad Institute Genome Sequencing Center for Infectious Disease"/>
            <person name="Wu L."/>
            <person name="Ma J."/>
        </authorList>
    </citation>
    <scope>NUCLEOTIDE SEQUENCE [LARGE SCALE GENOMIC DNA]</scope>
    <source>
        <strain evidence="16">CGMCC 1.16275</strain>
    </source>
</reference>
<dbReference type="Pfam" id="PF02910">
    <property type="entry name" value="Succ_DH_flav_C"/>
    <property type="match status" value="1"/>
</dbReference>
<evidence type="ECO:0000259" key="14">
    <source>
        <dbReference type="Pfam" id="PF02910"/>
    </source>
</evidence>
<dbReference type="InterPro" id="IPR015939">
    <property type="entry name" value="Fum_Rdtase/Succ_DH_flav-like_C"/>
</dbReference>
<evidence type="ECO:0000256" key="1">
    <source>
        <dbReference type="ARBA" id="ARBA00001974"/>
    </source>
</evidence>